<evidence type="ECO:0000313" key="1">
    <source>
        <dbReference type="EMBL" id="MBK1814529.1"/>
    </source>
</evidence>
<comment type="caution">
    <text evidence="1">The sequence shown here is derived from an EMBL/GenBank/DDBJ whole genome shotgun (WGS) entry which is preliminary data.</text>
</comment>
<dbReference type="RefSeq" id="WP_200349490.1">
    <property type="nucleotide sequence ID" value="NZ_BAABHZ010000010.1"/>
</dbReference>
<keyword evidence="2" id="KW-1185">Reference proteome</keyword>
<name>A0A934R0K3_9BACT</name>
<proteinExistence type="predicted"/>
<dbReference type="Proteomes" id="UP000600139">
    <property type="component" value="Unassembled WGS sequence"/>
</dbReference>
<organism evidence="1 2">
    <name type="scientific">Luteolibacter yonseiensis</name>
    <dbReference type="NCBI Taxonomy" id="1144680"/>
    <lineage>
        <taxon>Bacteria</taxon>
        <taxon>Pseudomonadati</taxon>
        <taxon>Verrucomicrobiota</taxon>
        <taxon>Verrucomicrobiia</taxon>
        <taxon>Verrucomicrobiales</taxon>
        <taxon>Verrucomicrobiaceae</taxon>
        <taxon>Luteolibacter</taxon>
    </lineage>
</organism>
<reference evidence="1" key="1">
    <citation type="submission" date="2021-01" db="EMBL/GenBank/DDBJ databases">
        <title>Modified the classification status of verrucomicrobia.</title>
        <authorList>
            <person name="Feng X."/>
        </authorList>
    </citation>
    <scope>NUCLEOTIDE SEQUENCE</scope>
    <source>
        <strain evidence="1">JCM 18052</strain>
    </source>
</reference>
<dbReference type="InterPro" id="IPR036513">
    <property type="entry name" value="STAS_dom_sf"/>
</dbReference>
<dbReference type="Pfam" id="PF11964">
    <property type="entry name" value="SpoIIAA-like"/>
    <property type="match status" value="1"/>
</dbReference>
<gene>
    <name evidence="1" type="ORF">JIN84_02815</name>
</gene>
<dbReference type="InterPro" id="IPR038396">
    <property type="entry name" value="SpoIIAA-like_sf"/>
</dbReference>
<accession>A0A934R0K3</accession>
<dbReference type="InterPro" id="IPR021866">
    <property type="entry name" value="SpoIIAA-like"/>
</dbReference>
<protein>
    <submittedName>
        <fullName evidence="1">STAS/SEC14 domain-containing protein</fullName>
    </submittedName>
</protein>
<evidence type="ECO:0000313" key="2">
    <source>
        <dbReference type="Proteomes" id="UP000600139"/>
    </source>
</evidence>
<sequence length="120" mass="13419">MPIIFQYDPESSVCEFHISSTLGRSEFKSAETELASLISTGVEPRVLVILDGFGGWESGQDWDNLEFMFTHGEKIARIAVVGDSRWEAEVKMFTGAGMRRAPVAYFTPERLEEARAWVAA</sequence>
<dbReference type="Gene3D" id="3.40.50.10600">
    <property type="entry name" value="SpoIIaa-like domains"/>
    <property type="match status" value="1"/>
</dbReference>
<dbReference type="SUPFAM" id="SSF52091">
    <property type="entry name" value="SpoIIaa-like"/>
    <property type="match status" value="1"/>
</dbReference>
<dbReference type="AlphaFoldDB" id="A0A934R0K3"/>
<dbReference type="EMBL" id="JAENIK010000004">
    <property type="protein sequence ID" value="MBK1814529.1"/>
    <property type="molecule type" value="Genomic_DNA"/>
</dbReference>